<evidence type="ECO:0000313" key="2">
    <source>
        <dbReference type="EMBL" id="SIQ66795.1"/>
    </source>
</evidence>
<dbReference type="AlphaFoldDB" id="A0A1N6UMC1"/>
<dbReference type="SUPFAM" id="SSF56091">
    <property type="entry name" value="DNA ligase/mRNA capping enzyme, catalytic domain"/>
    <property type="match status" value="1"/>
</dbReference>
<evidence type="ECO:0000313" key="3">
    <source>
        <dbReference type="Proteomes" id="UP000186914"/>
    </source>
</evidence>
<dbReference type="Gene3D" id="3.30.470.30">
    <property type="entry name" value="DNA ligase/mRNA capping enzyme"/>
    <property type="match status" value="1"/>
</dbReference>
<accession>A0A1N6UMC1</accession>
<feature type="domain" description="RNA ligase" evidence="1">
    <location>
        <begin position="46"/>
        <end position="203"/>
    </location>
</feature>
<dbReference type="EMBL" id="FTNO01000001">
    <property type="protein sequence ID" value="SIQ66795.1"/>
    <property type="molecule type" value="Genomic_DNA"/>
</dbReference>
<protein>
    <submittedName>
        <fullName evidence="2">RNA ligase</fullName>
    </submittedName>
</protein>
<dbReference type="GO" id="GO:0016874">
    <property type="term" value="F:ligase activity"/>
    <property type="evidence" value="ECO:0007669"/>
    <property type="project" value="UniProtKB-KW"/>
</dbReference>
<gene>
    <name evidence="2" type="ORF">SAMN05421858_0017</name>
</gene>
<organism evidence="2 3">
    <name type="scientific">Haladaptatus litoreus</name>
    <dbReference type="NCBI Taxonomy" id="553468"/>
    <lineage>
        <taxon>Archaea</taxon>
        <taxon>Methanobacteriati</taxon>
        <taxon>Methanobacteriota</taxon>
        <taxon>Stenosarchaea group</taxon>
        <taxon>Halobacteria</taxon>
        <taxon>Halobacteriales</taxon>
        <taxon>Haladaptataceae</taxon>
        <taxon>Haladaptatus</taxon>
    </lineage>
</organism>
<keyword evidence="3" id="KW-1185">Reference proteome</keyword>
<dbReference type="InterPro" id="IPR021122">
    <property type="entry name" value="RNA_ligase_dom_REL/Rnl2"/>
</dbReference>
<sequence length="302" mass="34886">MWTTSTDRFQWRRTVVSTTAAISQMKRYPPMSRPDDAPKSVFNGGHLWIQEKVDGAQLRFRLQESGLLQFGDWNRVYDADEIPTPLQHAVRHIRKNLDRSALRSAVENVESVVFFGEATSQHTIDYDWRRTPSFLGFDVWSDGSERFLSPDRVEAIYDRLGLDHVNTFEKEVRAVDFDPHDYEIPQSNWYDGKAAGVVLRNKTGGRVKLLDTDFEATNERETSEKSPEELAREYATDRRFERVANALESNGQAVTVDTLFERTFEAIAREEHAHLFGEMDDIDVQAFRSELASLTQQFVSRR</sequence>
<name>A0A1N6UMC1_9EURY</name>
<dbReference type="Pfam" id="PF09414">
    <property type="entry name" value="RNA_ligase"/>
    <property type="match status" value="1"/>
</dbReference>
<dbReference type="Proteomes" id="UP000186914">
    <property type="component" value="Unassembled WGS sequence"/>
</dbReference>
<proteinExistence type="predicted"/>
<evidence type="ECO:0000259" key="1">
    <source>
        <dbReference type="Pfam" id="PF09414"/>
    </source>
</evidence>
<reference evidence="3" key="1">
    <citation type="submission" date="2017-01" db="EMBL/GenBank/DDBJ databases">
        <authorList>
            <person name="Varghese N."/>
            <person name="Submissions S."/>
        </authorList>
    </citation>
    <scope>NUCLEOTIDE SEQUENCE [LARGE SCALE GENOMIC DNA]</scope>
    <source>
        <strain evidence="3">CGMCC 1.7737</strain>
    </source>
</reference>
<keyword evidence="2" id="KW-0436">Ligase</keyword>